<dbReference type="PIRSF" id="PIRSF017834">
    <property type="entry name" value="NADH-UbQ_OxRdtase_b14.5b"/>
    <property type="match status" value="1"/>
</dbReference>
<evidence type="ECO:0000256" key="7">
    <source>
        <dbReference type="ARBA" id="ARBA00022982"/>
    </source>
</evidence>
<name>A0A8C4Q9B2_EPTBU</name>
<keyword evidence="4 11" id="KW-0679">Respiratory chain</keyword>
<keyword evidence="14" id="KW-1185">Reference proteome</keyword>
<evidence type="ECO:0000256" key="11">
    <source>
        <dbReference type="PIRNR" id="PIRNR017834"/>
    </source>
</evidence>
<dbReference type="Proteomes" id="UP000694388">
    <property type="component" value="Unplaced"/>
</dbReference>
<evidence type="ECO:0000256" key="2">
    <source>
        <dbReference type="ARBA" id="ARBA00008674"/>
    </source>
</evidence>
<keyword evidence="8 12" id="KW-1133">Transmembrane helix</keyword>
<evidence type="ECO:0000256" key="6">
    <source>
        <dbReference type="ARBA" id="ARBA00022792"/>
    </source>
</evidence>
<feature type="transmembrane region" description="Helical" evidence="12">
    <location>
        <begin position="20"/>
        <end position="39"/>
    </location>
</feature>
<reference evidence="13" key="2">
    <citation type="submission" date="2025-09" db="UniProtKB">
        <authorList>
            <consortium name="Ensembl"/>
        </authorList>
    </citation>
    <scope>IDENTIFICATION</scope>
</reference>
<accession>A0A8C4Q9B2</accession>
<evidence type="ECO:0000256" key="9">
    <source>
        <dbReference type="ARBA" id="ARBA00023128"/>
    </source>
</evidence>
<comment type="subcellular location">
    <subcellularLocation>
        <location evidence="1">Mitochondrion inner membrane</location>
        <topology evidence="1">Single-pass membrane protein</topology>
        <orientation evidence="1">Matrix side</orientation>
    </subcellularLocation>
</comment>
<reference evidence="13" key="1">
    <citation type="submission" date="2025-08" db="UniProtKB">
        <authorList>
            <consortium name="Ensembl"/>
        </authorList>
    </citation>
    <scope>IDENTIFICATION</scope>
</reference>
<evidence type="ECO:0000256" key="8">
    <source>
        <dbReference type="ARBA" id="ARBA00022989"/>
    </source>
</evidence>
<dbReference type="PANTHER" id="PTHR13099:SF0">
    <property type="entry name" value="NADH DEHYDROGENASE [UBIQUINONE] 1 SUBUNIT C2-RELATED"/>
    <property type="match status" value="1"/>
</dbReference>
<evidence type="ECO:0000313" key="14">
    <source>
        <dbReference type="Proteomes" id="UP000694388"/>
    </source>
</evidence>
<dbReference type="GeneTree" id="ENSGT00390000010352"/>
<evidence type="ECO:0000256" key="1">
    <source>
        <dbReference type="ARBA" id="ARBA00004298"/>
    </source>
</evidence>
<organism evidence="13 14">
    <name type="scientific">Eptatretus burgeri</name>
    <name type="common">Inshore hagfish</name>
    <dbReference type="NCBI Taxonomy" id="7764"/>
    <lineage>
        <taxon>Eukaryota</taxon>
        <taxon>Metazoa</taxon>
        <taxon>Chordata</taxon>
        <taxon>Craniata</taxon>
        <taxon>Vertebrata</taxon>
        <taxon>Cyclostomata</taxon>
        <taxon>Myxini</taxon>
        <taxon>Myxiniformes</taxon>
        <taxon>Myxinidae</taxon>
        <taxon>Eptatretinae</taxon>
        <taxon>Eptatretus</taxon>
    </lineage>
</organism>
<protein>
    <recommendedName>
        <fullName evidence="11">NADH dehydrogenase [ubiquinone] 1 subunit C2</fullName>
    </recommendedName>
</protein>
<keyword evidence="7 11" id="KW-0249">Electron transport</keyword>
<evidence type="ECO:0000256" key="12">
    <source>
        <dbReference type="SAM" id="Phobius"/>
    </source>
</evidence>
<keyword evidence="6 11" id="KW-0999">Mitochondrion inner membrane</keyword>
<keyword evidence="9 11" id="KW-0496">Mitochondrion</keyword>
<comment type="similarity">
    <text evidence="2 11">Belongs to the complex I NDUFC2 subunit family.</text>
</comment>
<evidence type="ECO:0000256" key="3">
    <source>
        <dbReference type="ARBA" id="ARBA00022448"/>
    </source>
</evidence>
<evidence type="ECO:0000313" key="13">
    <source>
        <dbReference type="Ensembl" id="ENSEBUP00000011950.1"/>
    </source>
</evidence>
<dbReference type="InterPro" id="IPR009423">
    <property type="entry name" value="NDUC2"/>
</dbReference>
<dbReference type="GO" id="GO:0006120">
    <property type="term" value="P:mitochondrial electron transport, NADH to ubiquinone"/>
    <property type="evidence" value="ECO:0007669"/>
    <property type="project" value="InterPro"/>
</dbReference>
<evidence type="ECO:0000256" key="10">
    <source>
        <dbReference type="ARBA" id="ARBA00023136"/>
    </source>
</evidence>
<keyword evidence="3 11" id="KW-0813">Transport</keyword>
<evidence type="ECO:0000256" key="4">
    <source>
        <dbReference type="ARBA" id="ARBA00022660"/>
    </source>
</evidence>
<dbReference type="PANTHER" id="PTHR13099">
    <property type="entry name" value="NADH-UBIQUINONE OXIDOREDUCTASE SUBUNIT B14.5B"/>
    <property type="match status" value="1"/>
</dbReference>
<dbReference type="GO" id="GO:0005743">
    <property type="term" value="C:mitochondrial inner membrane"/>
    <property type="evidence" value="ECO:0007669"/>
    <property type="project" value="UniProtKB-SubCell"/>
</dbReference>
<dbReference type="Pfam" id="PF06374">
    <property type="entry name" value="NDUF_C2"/>
    <property type="match status" value="1"/>
</dbReference>
<proteinExistence type="inferred from homology"/>
<dbReference type="AlphaFoldDB" id="A0A8C4Q9B2"/>
<evidence type="ECO:0000256" key="5">
    <source>
        <dbReference type="ARBA" id="ARBA00022692"/>
    </source>
</evidence>
<dbReference type="Ensembl" id="ENSEBUT00000012526.1">
    <property type="protein sequence ID" value="ENSEBUP00000011950.1"/>
    <property type="gene ID" value="ENSEBUG00000007641.1"/>
</dbReference>
<comment type="function">
    <text evidence="11">Accessory subunit of the mitochondrial membrane respiratory chain NADH dehydrogenase (Complex I), that is believed not to be involved in catalysis. Complex I functions in the transfer of electrons from NADH to the respiratory chain. The immediate electron acceptor for the enzyme is believed to be ubiquinone.</text>
</comment>
<sequence length="110" mass="12723">MVWLSNEARDLHPPNLLNFNSLWLGVVFWGAVVVQNVVVRRPAFKSGIHKQLLLFTAGYVSGYHLSKREDFINATLARDAKEYVGRHPEDFPQPMSRTFAEHLEGYKRIR</sequence>
<keyword evidence="10 11" id="KW-0472">Membrane</keyword>
<keyword evidence="5 12" id="KW-0812">Transmembrane</keyword>
<dbReference type="OMA" id="WFIGYHI"/>